<name>A0A7X1F9I0_9SPHN</name>
<keyword evidence="5" id="KW-1185">Reference proteome</keyword>
<dbReference type="AlphaFoldDB" id="A0A7X1F9I0"/>
<evidence type="ECO:0000259" key="3">
    <source>
        <dbReference type="Pfam" id="PF07589"/>
    </source>
</evidence>
<keyword evidence="2" id="KW-0812">Transmembrane</keyword>
<dbReference type="RefSeq" id="WP_185684233.1">
    <property type="nucleotide sequence ID" value="NZ_JACLAU010000027.1"/>
</dbReference>
<evidence type="ECO:0000313" key="4">
    <source>
        <dbReference type="EMBL" id="MBC2652846.1"/>
    </source>
</evidence>
<proteinExistence type="predicted"/>
<organism evidence="4 5">
    <name type="scientific">Novosphingobium aerophilum</name>
    <dbReference type="NCBI Taxonomy" id="2839843"/>
    <lineage>
        <taxon>Bacteria</taxon>
        <taxon>Pseudomonadati</taxon>
        <taxon>Pseudomonadota</taxon>
        <taxon>Alphaproteobacteria</taxon>
        <taxon>Sphingomonadales</taxon>
        <taxon>Sphingomonadaceae</taxon>
        <taxon>Novosphingobium</taxon>
    </lineage>
</organism>
<feature type="transmembrane region" description="Helical" evidence="2">
    <location>
        <begin position="17"/>
        <end position="35"/>
    </location>
</feature>
<feature type="domain" description="Ice-binding protein C-terminal" evidence="3">
    <location>
        <begin position="178"/>
        <end position="199"/>
    </location>
</feature>
<dbReference type="EMBL" id="JACLAU010000027">
    <property type="protein sequence ID" value="MBC2652846.1"/>
    <property type="molecule type" value="Genomic_DNA"/>
</dbReference>
<dbReference type="Proteomes" id="UP000520156">
    <property type="component" value="Unassembled WGS sequence"/>
</dbReference>
<protein>
    <submittedName>
        <fullName evidence="4">PEP-CTERM sorting domain-containing protein</fullName>
    </submittedName>
</protein>
<evidence type="ECO:0000256" key="1">
    <source>
        <dbReference type="SAM" id="MobiDB-lite"/>
    </source>
</evidence>
<dbReference type="InterPro" id="IPR013424">
    <property type="entry name" value="Ice-binding_C"/>
</dbReference>
<gene>
    <name evidence="4" type="ORF">H7F49_14200</name>
</gene>
<dbReference type="Pfam" id="PF07589">
    <property type="entry name" value="PEP-CTERM"/>
    <property type="match status" value="1"/>
</dbReference>
<evidence type="ECO:0000256" key="2">
    <source>
        <dbReference type="SAM" id="Phobius"/>
    </source>
</evidence>
<comment type="caution">
    <text evidence="4">The sequence shown here is derived from an EMBL/GenBank/DDBJ whole genome shotgun (WGS) entry which is preliminary data.</text>
</comment>
<dbReference type="NCBIfam" id="TIGR02595">
    <property type="entry name" value="PEP_CTERM"/>
    <property type="match status" value="1"/>
</dbReference>
<sequence>MTTPEIDIRAEARSSRWLSVLLILVTTMLSIGLAIQRTMLTDGFVPSAFAASAVPALGAGLAGNNTSGSSGLTSPFRFTAPATIRRSIPGRGGLLSGGLPPGITETDPTVAALTPAADGGAPGVLAAGGPVGLAGSPGPGGSGASSGGNTGGTGPLGGLTPGTLGGGGGAILPSAAVVPEPATWLMLFLGVFVLAWRLRGAPRRHLLPLSV</sequence>
<keyword evidence="2" id="KW-0472">Membrane</keyword>
<reference evidence="4 5" key="1">
    <citation type="submission" date="2020-08" db="EMBL/GenBank/DDBJ databases">
        <title>The genome sequence of Novosphingobium flavum 4Y4.</title>
        <authorList>
            <person name="Liu Y."/>
        </authorList>
    </citation>
    <scope>NUCLEOTIDE SEQUENCE [LARGE SCALE GENOMIC DNA]</scope>
    <source>
        <strain evidence="4 5">4Y4</strain>
    </source>
</reference>
<keyword evidence="2" id="KW-1133">Transmembrane helix</keyword>
<feature type="transmembrane region" description="Helical" evidence="2">
    <location>
        <begin position="182"/>
        <end position="198"/>
    </location>
</feature>
<feature type="region of interest" description="Disordered" evidence="1">
    <location>
        <begin position="130"/>
        <end position="161"/>
    </location>
</feature>
<accession>A0A7X1F9I0</accession>
<evidence type="ECO:0000313" key="5">
    <source>
        <dbReference type="Proteomes" id="UP000520156"/>
    </source>
</evidence>